<dbReference type="SUPFAM" id="SSF53067">
    <property type="entry name" value="Actin-like ATPase domain"/>
    <property type="match status" value="2"/>
</dbReference>
<dbReference type="GO" id="GO:0140662">
    <property type="term" value="F:ATP-dependent protein folding chaperone"/>
    <property type="evidence" value="ECO:0007669"/>
    <property type="project" value="InterPro"/>
</dbReference>
<dbReference type="CDD" id="cd01671">
    <property type="entry name" value="CARD"/>
    <property type="match status" value="2"/>
</dbReference>
<keyword evidence="7" id="KW-1185">Reference proteome</keyword>
<dbReference type="InterPro" id="IPR011029">
    <property type="entry name" value="DEATH-like_dom_sf"/>
</dbReference>
<dbReference type="PROSITE" id="PS50209">
    <property type="entry name" value="CARD"/>
    <property type="match status" value="1"/>
</dbReference>
<evidence type="ECO:0000313" key="6">
    <source>
        <dbReference type="EnsemblMetazoa" id="G24802.1:cds"/>
    </source>
</evidence>
<dbReference type="SUPFAM" id="SSF47986">
    <property type="entry name" value="DEATH domain"/>
    <property type="match status" value="2"/>
</dbReference>
<evidence type="ECO:0000259" key="5">
    <source>
        <dbReference type="PROSITE" id="PS50209"/>
    </source>
</evidence>
<keyword evidence="3" id="KW-0067">ATP-binding</keyword>
<evidence type="ECO:0000256" key="2">
    <source>
        <dbReference type="ARBA" id="ARBA00022741"/>
    </source>
</evidence>
<dbReference type="CDD" id="cd10229">
    <property type="entry name" value="ASKHA_NBD_HSP70_HSPA12"/>
    <property type="match status" value="1"/>
</dbReference>
<sequence>MSDILFEESVLTVSEHDLIEENRSLKQRNEILLGCLKKRPEDQLYLFVYALMEGKKDFILEEIQKPPTENTSDQISGSESQISLIIDKGVPLLVSTGVMPKMDLKMIIEEKDNPDSNIKRVVKVINTDSSLKIEVAQDTHMEVKEATTGSIVIHLCPLTDNAVHRFLGKDGSIIQNMIEKLFTSAGLDKLLKKRRELEIVVKVIKKDPSPDEKVSRSQEPNDITRRKIQKNETFLVDELEPSQLMTYLLQKKCLTPEDKSEIEQKIKEALLLNFKDIVDEIEVNIMNETLQKFKTIHDLQEDMKTFLPESGKSRSERAHNFLTFVFKHDEYVIELENVLRQNNMDHLLEVKGKMEGKEDVEENLPFMEKGDKELSLSTKPPKIPRLSKSEDILPDSKEKNPQEAKLLNEGVLFDCTFKVVLGKEGENIGKLSSEISFQEPLEKEMHIWEDLPFTKKGDKELSAVGRLRGHAHLTKSAQCPTDETLQEDEKIVVAIDFGTTYSGFAYSLTKTSEVILHKWDPKAGDKVDASLKTPTSLLLDNKNNFVAFGFDAERLYKEYVDDEKHESIRFFRNFKMKLLKKETLGSSMEIKDHMGKPLAALEVFSKSLEYMKEMVLEKIQEKYEDLVPVIKAERIHWIVTVPAIWDEFAKQFMREAAEKASIPSKHLHLALEPECAAVYVLSGAKLKLSGDQSEKTVGEQIFVADLGGGTADFSVVEITEHHTLKHLHYASGGEWGGKNVNKEIFDIFESIFGAKVMKKFSDMKAEILQMENDIELKKRDMKTEDKLSFSLLPSLSSLCRDVNNENFKDMIEKSRYKNVVYKTGKIIFDASLVKRIFGTVVSKIAGHMKSVLAQQPKANDIKTIILVGGFAKSDFVYEYIKKEFSDKEVIVPIDPDLAVLKGAVKFGHLDGIIEMRVCNYTYGVETNRYCLASDPPDKIKYIGNKDQCTQVFEKLITIGDKVLVNDKVEKKFNASTADMTKMKINIYRSKEKSPLFVTDEGCELFATMTVQMPDTKGGIERAVAISIEFGKTEIFFSGKDESTGAEMQVTMEMIW</sequence>
<dbReference type="Pfam" id="PF00012">
    <property type="entry name" value="HSP70"/>
    <property type="match status" value="1"/>
</dbReference>
<evidence type="ECO:0000256" key="4">
    <source>
        <dbReference type="SAM" id="MobiDB-lite"/>
    </source>
</evidence>
<evidence type="ECO:0000256" key="3">
    <source>
        <dbReference type="ARBA" id="ARBA00022840"/>
    </source>
</evidence>
<dbReference type="Gene3D" id="1.10.533.10">
    <property type="entry name" value="Death Domain, Fas"/>
    <property type="match status" value="2"/>
</dbReference>
<dbReference type="Proteomes" id="UP000005408">
    <property type="component" value="Unassembled WGS sequence"/>
</dbReference>
<dbReference type="GO" id="GO:0005524">
    <property type="term" value="F:ATP binding"/>
    <property type="evidence" value="ECO:0007669"/>
    <property type="project" value="UniProtKB-KW"/>
</dbReference>
<comment type="similarity">
    <text evidence="1">Belongs to the heat shock protein 70 family.</text>
</comment>
<proteinExistence type="inferred from homology"/>
<protein>
    <recommendedName>
        <fullName evidence="5">CARD domain-containing protein</fullName>
    </recommendedName>
</protein>
<dbReference type="PANTHER" id="PTHR14187:SF5">
    <property type="entry name" value="HEAT SHOCK 70 KDA PROTEIN 12A"/>
    <property type="match status" value="1"/>
</dbReference>
<dbReference type="GO" id="GO:0042981">
    <property type="term" value="P:regulation of apoptotic process"/>
    <property type="evidence" value="ECO:0007669"/>
    <property type="project" value="InterPro"/>
</dbReference>
<dbReference type="InterPro" id="IPR013126">
    <property type="entry name" value="Hsp_70_fam"/>
</dbReference>
<evidence type="ECO:0000313" key="7">
    <source>
        <dbReference type="Proteomes" id="UP000005408"/>
    </source>
</evidence>
<dbReference type="AlphaFoldDB" id="A0A8W8KPU6"/>
<dbReference type="Gene3D" id="3.30.420.40">
    <property type="match status" value="2"/>
</dbReference>
<evidence type="ECO:0000256" key="1">
    <source>
        <dbReference type="ARBA" id="ARBA00007381"/>
    </source>
</evidence>
<accession>A0A8W8KPU6</accession>
<dbReference type="InterPro" id="IPR001315">
    <property type="entry name" value="CARD"/>
</dbReference>
<dbReference type="EnsemblMetazoa" id="G24802.1">
    <property type="protein sequence ID" value="G24802.1:cds"/>
    <property type="gene ID" value="G24802"/>
</dbReference>
<organism evidence="6 7">
    <name type="scientific">Magallana gigas</name>
    <name type="common">Pacific oyster</name>
    <name type="synonym">Crassostrea gigas</name>
    <dbReference type="NCBI Taxonomy" id="29159"/>
    <lineage>
        <taxon>Eukaryota</taxon>
        <taxon>Metazoa</taxon>
        <taxon>Spiralia</taxon>
        <taxon>Lophotrochozoa</taxon>
        <taxon>Mollusca</taxon>
        <taxon>Bivalvia</taxon>
        <taxon>Autobranchia</taxon>
        <taxon>Pteriomorphia</taxon>
        <taxon>Ostreida</taxon>
        <taxon>Ostreoidea</taxon>
        <taxon>Ostreidae</taxon>
        <taxon>Magallana</taxon>
    </lineage>
</organism>
<reference evidence="6" key="1">
    <citation type="submission" date="2022-08" db="UniProtKB">
        <authorList>
            <consortium name="EnsemblMetazoa"/>
        </authorList>
    </citation>
    <scope>IDENTIFICATION</scope>
    <source>
        <strain evidence="6">05x7-T-G4-1.051#20</strain>
    </source>
</reference>
<feature type="compositionally biased region" description="Basic and acidic residues" evidence="4">
    <location>
        <begin position="387"/>
        <end position="400"/>
    </location>
</feature>
<keyword evidence="2" id="KW-0547">Nucleotide-binding</keyword>
<feature type="domain" description="CARD" evidence="5">
    <location>
        <begin position="1"/>
        <end position="66"/>
    </location>
</feature>
<feature type="region of interest" description="Disordered" evidence="4">
    <location>
        <begin position="363"/>
        <end position="400"/>
    </location>
</feature>
<name>A0A8W8KPU6_MAGGI</name>
<dbReference type="PANTHER" id="PTHR14187">
    <property type="entry name" value="ALPHA KINASE/ELONGATION FACTOR 2 KINASE"/>
    <property type="match status" value="1"/>
</dbReference>
<dbReference type="InterPro" id="IPR043129">
    <property type="entry name" value="ATPase_NBD"/>
</dbReference>